<dbReference type="NCBIfam" id="TIGR02491">
    <property type="entry name" value="NrdG"/>
    <property type="match status" value="1"/>
</dbReference>
<evidence type="ECO:0000256" key="5">
    <source>
        <dbReference type="ARBA" id="ARBA00022485"/>
    </source>
</evidence>
<comment type="caution">
    <text evidence="14">The sequence shown here is derived from an EMBL/GenBank/DDBJ whole genome shotgun (WGS) entry which is preliminary data.</text>
</comment>
<dbReference type="GO" id="GO:0046872">
    <property type="term" value="F:metal ion binding"/>
    <property type="evidence" value="ECO:0007669"/>
    <property type="project" value="UniProtKB-KW"/>
</dbReference>
<dbReference type="OrthoDB" id="9782387at2"/>
<protein>
    <recommendedName>
        <fullName evidence="4 12">Anaerobic ribonucleoside-triphosphate reductase-activating protein</fullName>
        <ecNumber evidence="12">1.97.1.-</ecNumber>
    </recommendedName>
</protein>
<dbReference type="PANTHER" id="PTHR30352:SF2">
    <property type="entry name" value="ANAEROBIC RIBONUCLEOSIDE-TRIPHOSPHATE REDUCTASE-ACTIVATING PROTEIN"/>
    <property type="match status" value="1"/>
</dbReference>
<dbReference type="SFLD" id="SFLDS00029">
    <property type="entry name" value="Radical_SAM"/>
    <property type="match status" value="1"/>
</dbReference>
<evidence type="ECO:0000256" key="3">
    <source>
        <dbReference type="ARBA" id="ARBA00009777"/>
    </source>
</evidence>
<evidence type="ECO:0000256" key="6">
    <source>
        <dbReference type="ARBA" id="ARBA00022691"/>
    </source>
</evidence>
<evidence type="ECO:0000313" key="14">
    <source>
        <dbReference type="EMBL" id="PPK49447.1"/>
    </source>
</evidence>
<evidence type="ECO:0000259" key="13">
    <source>
        <dbReference type="PROSITE" id="PS51918"/>
    </source>
</evidence>
<evidence type="ECO:0000256" key="4">
    <source>
        <dbReference type="ARBA" id="ARBA00014281"/>
    </source>
</evidence>
<evidence type="ECO:0000256" key="7">
    <source>
        <dbReference type="ARBA" id="ARBA00022723"/>
    </source>
</evidence>
<evidence type="ECO:0000256" key="12">
    <source>
        <dbReference type="PIRNR" id="PIRNR000368"/>
    </source>
</evidence>
<dbReference type="GO" id="GO:0051539">
    <property type="term" value="F:4 iron, 4 sulfur cluster binding"/>
    <property type="evidence" value="ECO:0007669"/>
    <property type="project" value="UniProtKB-KW"/>
</dbReference>
<dbReference type="SFLD" id="SFLDG01063">
    <property type="entry name" value="activating_enzymes__group_1"/>
    <property type="match status" value="1"/>
</dbReference>
<dbReference type="InterPro" id="IPR012837">
    <property type="entry name" value="NrdG"/>
</dbReference>
<dbReference type="EC" id="1.97.1.-" evidence="12"/>
<dbReference type="Proteomes" id="UP000239863">
    <property type="component" value="Unassembled WGS sequence"/>
</dbReference>
<dbReference type="InterPro" id="IPR034457">
    <property type="entry name" value="Organic_radical-activating"/>
</dbReference>
<dbReference type="RefSeq" id="WP_104408848.1">
    <property type="nucleotide sequence ID" value="NZ_PTIS01000001.1"/>
</dbReference>
<dbReference type="PANTHER" id="PTHR30352">
    <property type="entry name" value="PYRUVATE FORMATE-LYASE-ACTIVATING ENZYME"/>
    <property type="match status" value="1"/>
</dbReference>
<dbReference type="PIRSF" id="PIRSF000368">
    <property type="entry name" value="NrdG"/>
    <property type="match status" value="1"/>
</dbReference>
<accession>A0A2S6G0J3</accession>
<dbReference type="SUPFAM" id="SSF102114">
    <property type="entry name" value="Radical SAM enzymes"/>
    <property type="match status" value="1"/>
</dbReference>
<evidence type="ECO:0000256" key="8">
    <source>
        <dbReference type="ARBA" id="ARBA00023002"/>
    </source>
</evidence>
<evidence type="ECO:0000313" key="15">
    <source>
        <dbReference type="Proteomes" id="UP000239863"/>
    </source>
</evidence>
<organism evidence="14 15">
    <name type="scientific">Clostridium algidicarnis DSM 15099</name>
    <dbReference type="NCBI Taxonomy" id="1121295"/>
    <lineage>
        <taxon>Bacteria</taxon>
        <taxon>Bacillati</taxon>
        <taxon>Bacillota</taxon>
        <taxon>Clostridia</taxon>
        <taxon>Eubacteriales</taxon>
        <taxon>Clostridiaceae</taxon>
        <taxon>Clostridium</taxon>
    </lineage>
</organism>
<keyword evidence="9" id="KW-0408">Iron</keyword>
<keyword evidence="8 12" id="KW-0560">Oxidoreductase</keyword>
<dbReference type="InterPro" id="IPR058240">
    <property type="entry name" value="rSAM_sf"/>
</dbReference>
<dbReference type="PROSITE" id="PS01087">
    <property type="entry name" value="RADICAL_ACTIVATING"/>
    <property type="match status" value="1"/>
</dbReference>
<dbReference type="SFLD" id="SFLDF00299">
    <property type="entry name" value="anaerobic_ribonucleoside-triph"/>
    <property type="match status" value="1"/>
</dbReference>
<evidence type="ECO:0000256" key="9">
    <source>
        <dbReference type="ARBA" id="ARBA00023004"/>
    </source>
</evidence>
<comment type="cofactor">
    <cofactor evidence="1">
        <name>[4Fe-4S] cluster</name>
        <dbReference type="ChEBI" id="CHEBI:49883"/>
    </cofactor>
</comment>
<comment type="catalytic activity">
    <reaction evidence="11">
        <text>glycyl-[protein] + reduced [flavodoxin] + S-adenosyl-L-methionine = glycin-2-yl radical-[protein] + semiquinone [flavodoxin] + 5'-deoxyadenosine + L-methionine + H(+)</text>
        <dbReference type="Rhea" id="RHEA:61976"/>
        <dbReference type="Rhea" id="RHEA-COMP:10622"/>
        <dbReference type="Rhea" id="RHEA-COMP:14480"/>
        <dbReference type="Rhea" id="RHEA-COMP:15993"/>
        <dbReference type="Rhea" id="RHEA-COMP:15994"/>
        <dbReference type="ChEBI" id="CHEBI:15378"/>
        <dbReference type="ChEBI" id="CHEBI:17319"/>
        <dbReference type="ChEBI" id="CHEBI:29947"/>
        <dbReference type="ChEBI" id="CHEBI:32722"/>
        <dbReference type="ChEBI" id="CHEBI:57618"/>
        <dbReference type="ChEBI" id="CHEBI:57844"/>
        <dbReference type="ChEBI" id="CHEBI:59789"/>
        <dbReference type="ChEBI" id="CHEBI:140311"/>
    </reaction>
</comment>
<feature type="domain" description="Radical SAM core" evidence="13">
    <location>
        <begin position="16"/>
        <end position="169"/>
    </location>
</feature>
<evidence type="ECO:0000256" key="11">
    <source>
        <dbReference type="ARBA" id="ARBA00047365"/>
    </source>
</evidence>
<sequence>MDTKLRVAGIIKESIVDGPGIRLVVFAQGCPHNCEGCHNPHTHSFNGGSFIDIEEILNEMRNNPLLDGITLSGGEPFEQANAFTELSKRAKKEGYNIISYTGYTYEYIVSHSDEKNKWLEFLEKIDILIDGRFELSKKNMLLKYRGSENQRIIDVKKTFQKDIIQIADI</sequence>
<keyword evidence="7" id="KW-0479">Metal-binding</keyword>
<dbReference type="CDD" id="cd01335">
    <property type="entry name" value="Radical_SAM"/>
    <property type="match status" value="1"/>
</dbReference>
<dbReference type="InterPro" id="IPR001989">
    <property type="entry name" value="Radical_activat_CS"/>
</dbReference>
<keyword evidence="10" id="KW-0411">Iron-sulfur</keyword>
<dbReference type="GO" id="GO:0043365">
    <property type="term" value="F:[formate-C-acetyltransferase]-activating enzyme activity"/>
    <property type="evidence" value="ECO:0007669"/>
    <property type="project" value="InterPro"/>
</dbReference>
<comment type="similarity">
    <text evidence="3 12">Belongs to the organic radical-activating enzymes family.</text>
</comment>
<name>A0A2S6G0J3_9CLOT</name>
<dbReference type="SFLD" id="SFLDG01066">
    <property type="entry name" value="organic_radical-activating_enz"/>
    <property type="match status" value="1"/>
</dbReference>
<comment type="function">
    <text evidence="2 12">Activation of anaerobic ribonucleoside-triphosphate reductase under anaerobic conditions by generation of an organic free radical, using S-adenosylmethionine and reduced flavodoxin as cosubstrates to produce 5'-deoxy-adenosine.</text>
</comment>
<dbReference type="Gene3D" id="3.20.20.70">
    <property type="entry name" value="Aldolase class I"/>
    <property type="match status" value="1"/>
</dbReference>
<dbReference type="EMBL" id="PTIS01000001">
    <property type="protein sequence ID" value="PPK49447.1"/>
    <property type="molecule type" value="Genomic_DNA"/>
</dbReference>
<dbReference type="AlphaFoldDB" id="A0A2S6G0J3"/>
<dbReference type="InterPro" id="IPR007197">
    <property type="entry name" value="rSAM"/>
</dbReference>
<dbReference type="PROSITE" id="PS51918">
    <property type="entry name" value="RADICAL_SAM"/>
    <property type="match status" value="1"/>
</dbReference>
<proteinExistence type="inferred from homology"/>
<evidence type="ECO:0000256" key="1">
    <source>
        <dbReference type="ARBA" id="ARBA00001966"/>
    </source>
</evidence>
<evidence type="ECO:0000256" key="2">
    <source>
        <dbReference type="ARBA" id="ARBA00003852"/>
    </source>
</evidence>
<evidence type="ECO:0000256" key="10">
    <source>
        <dbReference type="ARBA" id="ARBA00023014"/>
    </source>
</evidence>
<reference evidence="14 15" key="1">
    <citation type="submission" date="2018-02" db="EMBL/GenBank/DDBJ databases">
        <title>Genomic Encyclopedia of Archaeal and Bacterial Type Strains, Phase II (KMG-II): from individual species to whole genera.</title>
        <authorList>
            <person name="Goeker M."/>
        </authorList>
    </citation>
    <scope>NUCLEOTIDE SEQUENCE [LARGE SCALE GENOMIC DNA]</scope>
    <source>
        <strain evidence="14 15">DSM 15099</strain>
    </source>
</reference>
<dbReference type="InterPro" id="IPR013785">
    <property type="entry name" value="Aldolase_TIM"/>
</dbReference>
<gene>
    <name evidence="14" type="ORF">BD821_101108</name>
</gene>
<dbReference type="Pfam" id="PF13353">
    <property type="entry name" value="Fer4_12"/>
    <property type="match status" value="1"/>
</dbReference>
<dbReference type="GO" id="GO:0004748">
    <property type="term" value="F:ribonucleoside-diphosphate reductase activity, thioredoxin disulfide as acceptor"/>
    <property type="evidence" value="ECO:0007669"/>
    <property type="project" value="TreeGrafter"/>
</dbReference>
<dbReference type="STRING" id="37659.GCA_000703125_02850"/>
<keyword evidence="6" id="KW-0949">S-adenosyl-L-methionine</keyword>
<keyword evidence="5" id="KW-0004">4Fe-4S</keyword>